<dbReference type="Proteomes" id="UP000315167">
    <property type="component" value="Unassembled WGS sequence"/>
</dbReference>
<proteinExistence type="predicted"/>
<name>A0A562LB07_9GAMM</name>
<evidence type="ECO:0000313" key="2">
    <source>
        <dbReference type="Proteomes" id="UP000315167"/>
    </source>
</evidence>
<keyword evidence="2" id="KW-1185">Reference proteome</keyword>
<evidence type="ECO:0008006" key="3">
    <source>
        <dbReference type="Google" id="ProtNLM"/>
    </source>
</evidence>
<protein>
    <recommendedName>
        <fullName evidence="3">Terminase small subunit</fullName>
    </recommendedName>
</protein>
<dbReference type="EMBL" id="VLKN01000002">
    <property type="protein sequence ID" value="TWI04810.1"/>
    <property type="molecule type" value="Genomic_DNA"/>
</dbReference>
<comment type="caution">
    <text evidence="1">The sequence shown here is derived from an EMBL/GenBank/DDBJ whole genome shotgun (WGS) entry which is preliminary data.</text>
</comment>
<dbReference type="Gene3D" id="1.10.10.60">
    <property type="entry name" value="Homeodomain-like"/>
    <property type="match status" value="1"/>
</dbReference>
<accession>A0A562LB07</accession>
<dbReference type="AlphaFoldDB" id="A0A562LB07"/>
<gene>
    <name evidence="1" type="ORF">IP90_00948</name>
</gene>
<reference evidence="1 2" key="1">
    <citation type="journal article" date="2015" name="Stand. Genomic Sci.">
        <title>Genomic Encyclopedia of Bacterial and Archaeal Type Strains, Phase III: the genomes of soil and plant-associated and newly described type strains.</title>
        <authorList>
            <person name="Whitman W.B."/>
            <person name="Woyke T."/>
            <person name="Klenk H.P."/>
            <person name="Zhou Y."/>
            <person name="Lilburn T.G."/>
            <person name="Beck B.J."/>
            <person name="De Vos P."/>
            <person name="Vandamme P."/>
            <person name="Eisen J.A."/>
            <person name="Garrity G."/>
            <person name="Hugenholtz P."/>
            <person name="Kyrpides N.C."/>
        </authorList>
    </citation>
    <scope>NUCLEOTIDE SEQUENCE [LARGE SCALE GENOMIC DNA]</scope>
    <source>
        <strain evidence="1 2">CGMCC 1.10821</strain>
    </source>
</reference>
<sequence>MPAGRPTDYRPEFCEQVVEMMAGGASKAEVAAEMCRSYTTFLNWQDAHPEFMEAVKEGERLSQGWWEKLGRQGASGAVPVNPTVYIFNMKNRFRADWSDTHKTELTGANGGPVAIAATDLTDDDLATIAAGSSARATGKA</sequence>
<evidence type="ECO:0000313" key="1">
    <source>
        <dbReference type="EMBL" id="TWI04810.1"/>
    </source>
</evidence>
<dbReference type="OrthoDB" id="5868871at2"/>
<organism evidence="1 2">
    <name type="scientific">Luteimonas cucumeris</name>
    <dbReference type="NCBI Taxonomy" id="985012"/>
    <lineage>
        <taxon>Bacteria</taxon>
        <taxon>Pseudomonadati</taxon>
        <taxon>Pseudomonadota</taxon>
        <taxon>Gammaproteobacteria</taxon>
        <taxon>Lysobacterales</taxon>
        <taxon>Lysobacteraceae</taxon>
        <taxon>Luteimonas</taxon>
    </lineage>
</organism>
<dbReference type="RefSeq" id="WP_158635268.1">
    <property type="nucleotide sequence ID" value="NZ_VLKN01000002.1"/>
</dbReference>